<evidence type="ECO:0000313" key="1">
    <source>
        <dbReference type="EMBL" id="GAH67645.1"/>
    </source>
</evidence>
<sequence length="94" mass="10587">MLSLTFTKTLINFASNTVALKNTVRFAEFPYTFCVVDGHRSIIEFSDTLNDSFIAALSINERNIGERLTKFYETLWEAGESHSTLEALDSLKSS</sequence>
<dbReference type="AlphaFoldDB" id="X1IEE4"/>
<name>X1IEE4_9ZZZZ</name>
<gene>
    <name evidence="1" type="ORF">S03H2_54556</name>
</gene>
<organism evidence="1">
    <name type="scientific">marine sediment metagenome</name>
    <dbReference type="NCBI Taxonomy" id="412755"/>
    <lineage>
        <taxon>unclassified sequences</taxon>
        <taxon>metagenomes</taxon>
        <taxon>ecological metagenomes</taxon>
    </lineage>
</organism>
<reference evidence="1" key="1">
    <citation type="journal article" date="2014" name="Front. Microbiol.">
        <title>High frequency of phylogenetically diverse reductive dehalogenase-homologous genes in deep subseafloor sedimentary metagenomes.</title>
        <authorList>
            <person name="Kawai M."/>
            <person name="Futagami T."/>
            <person name="Toyoda A."/>
            <person name="Takaki Y."/>
            <person name="Nishi S."/>
            <person name="Hori S."/>
            <person name="Arai W."/>
            <person name="Tsubouchi T."/>
            <person name="Morono Y."/>
            <person name="Uchiyama I."/>
            <person name="Ito T."/>
            <person name="Fujiyama A."/>
            <person name="Inagaki F."/>
            <person name="Takami H."/>
        </authorList>
    </citation>
    <scope>NUCLEOTIDE SEQUENCE</scope>
    <source>
        <strain evidence="1">Expedition CK06-06</strain>
    </source>
</reference>
<accession>X1IEE4</accession>
<comment type="caution">
    <text evidence="1">The sequence shown here is derived from an EMBL/GenBank/DDBJ whole genome shotgun (WGS) entry which is preliminary data.</text>
</comment>
<dbReference type="EMBL" id="BARU01034789">
    <property type="protein sequence ID" value="GAH67645.1"/>
    <property type="molecule type" value="Genomic_DNA"/>
</dbReference>
<protein>
    <submittedName>
        <fullName evidence="1">Uncharacterized protein</fullName>
    </submittedName>
</protein>
<proteinExistence type="predicted"/>